<reference evidence="2" key="1">
    <citation type="submission" date="2016-07" db="EMBL/GenBank/DDBJ databases">
        <title>De novo transcriptome assembly of four accessions of the metal hyperaccumulator plant Noccaea caerulescens.</title>
        <authorList>
            <person name="Blande D."/>
            <person name="Halimaa P."/>
            <person name="Tervahauta A.I."/>
            <person name="Aarts M.G."/>
            <person name="Karenlampi S.O."/>
        </authorList>
    </citation>
    <scope>NUCLEOTIDE SEQUENCE</scope>
</reference>
<dbReference type="AlphaFoldDB" id="A0A1J3HNJ5"/>
<organism evidence="2">
    <name type="scientific">Noccaea caerulescens</name>
    <name type="common">Alpine penny-cress</name>
    <name type="synonym">Thlaspi caerulescens</name>
    <dbReference type="NCBI Taxonomy" id="107243"/>
    <lineage>
        <taxon>Eukaryota</taxon>
        <taxon>Viridiplantae</taxon>
        <taxon>Streptophyta</taxon>
        <taxon>Embryophyta</taxon>
        <taxon>Tracheophyta</taxon>
        <taxon>Spermatophyta</taxon>
        <taxon>Magnoliopsida</taxon>
        <taxon>eudicotyledons</taxon>
        <taxon>Gunneridae</taxon>
        <taxon>Pentapetalae</taxon>
        <taxon>rosids</taxon>
        <taxon>malvids</taxon>
        <taxon>Brassicales</taxon>
        <taxon>Brassicaceae</taxon>
        <taxon>Coluteocarpeae</taxon>
        <taxon>Noccaea</taxon>
    </lineage>
</organism>
<evidence type="ECO:0000313" key="2">
    <source>
        <dbReference type="EMBL" id="JAU69229.1"/>
    </source>
</evidence>
<dbReference type="EMBL" id="GEVI01009407">
    <property type="protein sequence ID" value="JAU22913.1"/>
    <property type="molecule type" value="Transcribed_RNA"/>
</dbReference>
<protein>
    <submittedName>
        <fullName evidence="2">Uncharacterized protein</fullName>
    </submittedName>
</protein>
<name>A0A1J3HNJ5_NOCCA</name>
<accession>A0A1J3HNJ5</accession>
<gene>
    <name evidence="1" type="ORF">GA_TR21780_c0_g1_i1_g.71736</name>
    <name evidence="2" type="ORF">LE_TR13954_c0_g1_i1_g.44771</name>
    <name evidence="3" type="ORF">MP_TR21255_c0_g1_i1_g.60107</name>
</gene>
<sequence length="145" mass="16812">MRAPFAFFPKEHAFINYPDGVHFQRGIQNMKVRDIEVEVNVPAINGEPDYDLIQRLWWVALEIVENKKDLVNVALEMRIFKGSNATLAPEIGFDYVCSIEILRSMTFNEEQEAAWREVCLAVFEAWKNERDSNGNTVAIRPHWGK</sequence>
<evidence type="ECO:0000313" key="3">
    <source>
        <dbReference type="EMBL" id="JAU77870.1"/>
    </source>
</evidence>
<dbReference type="EMBL" id="GEVL01008112">
    <property type="protein sequence ID" value="JAU69229.1"/>
    <property type="molecule type" value="Transcribed_RNA"/>
</dbReference>
<evidence type="ECO:0000313" key="1">
    <source>
        <dbReference type="EMBL" id="JAU22913.1"/>
    </source>
</evidence>
<dbReference type="EMBL" id="GEVM01028068">
    <property type="protein sequence ID" value="JAU77870.1"/>
    <property type="molecule type" value="Transcribed_RNA"/>
</dbReference>
<proteinExistence type="predicted"/>